<dbReference type="Gene3D" id="1.10.287.950">
    <property type="entry name" value="Methyl-accepting chemotaxis protein"/>
    <property type="match status" value="1"/>
</dbReference>
<accession>A0A0U9HGU6</accession>
<dbReference type="PANTHER" id="PTHR32089">
    <property type="entry name" value="METHYL-ACCEPTING CHEMOTAXIS PROTEIN MCPB"/>
    <property type="match status" value="1"/>
</dbReference>
<dbReference type="GO" id="GO:0016020">
    <property type="term" value="C:membrane"/>
    <property type="evidence" value="ECO:0007669"/>
    <property type="project" value="InterPro"/>
</dbReference>
<sequence length="682" mass="75382">MKFKSIRTRTLVYILPLTIGIMVALSAFSFFFFRNTIDEEVNKGLNYQIQEVTETIDKLLIQHGKIPEMLARFSEAAGTRLTKEEYIEVLKKAVITNTDTFGAGIWFEPYRYDENVKYFGPYVYKEGSDIKATLEYEEESYNYPSWPWYQMAVNTKNSIEWSEPFYDETTNVTMITVSAPFYDENGKLFGLATADIDLTHFQEMISEIKVGKEGYAFLLSKDGDYLASPNKDVIMKEKITESKNESLSKLGSQILSGTSGIGYYTENGEKMRVGYNIIPSTGWFVCTVIPESELFAPVERLLSTLLLVMLLSILAVVFSVFRYSNYISKNILKVNEFSKNIALGDLSAKLSLKSEDELGQMTENLTSMVKSVRKVIINILHNIEQLLETGKLLSTSTEETMKASEQVAVTMQNLAADKQKEQEIIDTTSTGAEEIAKGVEQIAQTIQSVTQAAVSSAQQAGKGNEVVNLAVSQMQQIDNNTKTIEERITQLEKKSDQIGEIVSLITSIADQTNLLALNAAIEAAHAGDQGKGFAVVAEEVRKLAEESRQAAKGIEEIIDAIKTDVKTASSAAKEGTRSAKEGSVLVGNAGEAFHKILQDVTSVSNQLQDVVAVVEEISAETQTMASSMQQVTSISQNFLNNIESAAAASEEQTALNREVSEVAVKLSNMAEELRSSISRFKL</sequence>
<keyword evidence="9" id="KW-1185">Reference proteome</keyword>
<dbReference type="CDD" id="cd11386">
    <property type="entry name" value="MCP_signal"/>
    <property type="match status" value="1"/>
</dbReference>
<dbReference type="CDD" id="cd12912">
    <property type="entry name" value="PDC2_MCP_like"/>
    <property type="match status" value="1"/>
</dbReference>
<dbReference type="GO" id="GO:0006935">
    <property type="term" value="P:chemotaxis"/>
    <property type="evidence" value="ECO:0007669"/>
    <property type="project" value="UniProtKB-KW"/>
</dbReference>
<dbReference type="SMART" id="SM00304">
    <property type="entry name" value="HAMP"/>
    <property type="match status" value="2"/>
</dbReference>
<dbReference type="Gene3D" id="3.30.450.20">
    <property type="entry name" value="PAS domain"/>
    <property type="match status" value="2"/>
</dbReference>
<dbReference type="Proteomes" id="UP000062160">
    <property type="component" value="Unassembled WGS sequence"/>
</dbReference>
<organism evidence="8">
    <name type="scientific">Tepidanaerobacter syntrophicus</name>
    <dbReference type="NCBI Taxonomy" id="224999"/>
    <lineage>
        <taxon>Bacteria</taxon>
        <taxon>Bacillati</taxon>
        <taxon>Bacillota</taxon>
        <taxon>Clostridia</taxon>
        <taxon>Thermosediminibacterales</taxon>
        <taxon>Tepidanaerobacteraceae</taxon>
        <taxon>Tepidanaerobacter</taxon>
    </lineage>
</organism>
<dbReference type="SUPFAM" id="SSF103190">
    <property type="entry name" value="Sensory domain-like"/>
    <property type="match status" value="1"/>
</dbReference>
<name>A0A0U9HGU6_9FIRM</name>
<reference evidence="8" key="1">
    <citation type="journal article" date="2016" name="Genome Announc.">
        <title>Draft Genome Sequence of the Syntrophic Lactate-Degrading Bacterium Tepidanaerobacter syntrophicus JLT.</title>
        <authorList>
            <person name="Matsuura N."/>
            <person name="Ohashi A."/>
            <person name="Tourlousse D.M."/>
            <person name="Sekiguchi Y."/>
        </authorList>
    </citation>
    <scope>NUCLEOTIDE SEQUENCE [LARGE SCALE GENOMIC DNA]</scope>
    <source>
        <strain evidence="8">JL</strain>
    </source>
</reference>
<dbReference type="InterPro" id="IPR029151">
    <property type="entry name" value="Sensor-like_sf"/>
</dbReference>
<dbReference type="OrthoDB" id="13222at2"/>
<evidence type="ECO:0000313" key="9">
    <source>
        <dbReference type="Proteomes" id="UP000062160"/>
    </source>
</evidence>
<comment type="similarity">
    <text evidence="3">Belongs to the methyl-accepting chemotaxis (MCP) protein family.</text>
</comment>
<feature type="transmembrane region" description="Helical" evidence="5">
    <location>
        <begin position="301"/>
        <end position="321"/>
    </location>
</feature>
<protein>
    <submittedName>
        <fullName evidence="8">Methyl-accepting chemotaxis protein</fullName>
    </submittedName>
</protein>
<keyword evidence="5" id="KW-0812">Transmembrane</keyword>
<evidence type="ECO:0000256" key="4">
    <source>
        <dbReference type="PROSITE-ProRule" id="PRU00284"/>
    </source>
</evidence>
<dbReference type="CDD" id="cd12913">
    <property type="entry name" value="PDC1_MCP_like"/>
    <property type="match status" value="1"/>
</dbReference>
<gene>
    <name evidence="8" type="ORF">TSYNT_9167</name>
</gene>
<dbReference type="EMBL" id="DF977003">
    <property type="protein sequence ID" value="GAQ25917.1"/>
    <property type="molecule type" value="Genomic_DNA"/>
</dbReference>
<evidence type="ECO:0000313" key="8">
    <source>
        <dbReference type="EMBL" id="GAQ25917.1"/>
    </source>
</evidence>
<dbReference type="PANTHER" id="PTHR32089:SF114">
    <property type="entry name" value="METHYL-ACCEPTING CHEMOTAXIS PROTEIN MCPB"/>
    <property type="match status" value="1"/>
</dbReference>
<dbReference type="PROSITE" id="PS50111">
    <property type="entry name" value="CHEMOTAXIS_TRANSDUC_2"/>
    <property type="match status" value="1"/>
</dbReference>
<dbReference type="SUPFAM" id="SSF58104">
    <property type="entry name" value="Methyl-accepting chemotaxis protein (MCP) signaling domain"/>
    <property type="match status" value="1"/>
</dbReference>
<feature type="transmembrane region" description="Helical" evidence="5">
    <location>
        <begin position="12"/>
        <end position="33"/>
    </location>
</feature>
<keyword evidence="1" id="KW-0145">Chemotaxis</keyword>
<proteinExistence type="inferred from homology"/>
<keyword evidence="2 4" id="KW-0807">Transducer</keyword>
<feature type="domain" description="HAMP" evidence="7">
    <location>
        <begin position="325"/>
        <end position="377"/>
    </location>
</feature>
<evidence type="ECO:0000256" key="2">
    <source>
        <dbReference type="ARBA" id="ARBA00023224"/>
    </source>
</evidence>
<evidence type="ECO:0000256" key="1">
    <source>
        <dbReference type="ARBA" id="ARBA00022500"/>
    </source>
</evidence>
<dbReference type="InterPro" id="IPR003660">
    <property type="entry name" value="HAMP_dom"/>
</dbReference>
<dbReference type="Pfam" id="PF00672">
    <property type="entry name" value="HAMP"/>
    <property type="match status" value="1"/>
</dbReference>
<evidence type="ECO:0000259" key="6">
    <source>
        <dbReference type="PROSITE" id="PS50111"/>
    </source>
</evidence>
<evidence type="ECO:0000256" key="3">
    <source>
        <dbReference type="ARBA" id="ARBA00029447"/>
    </source>
</evidence>
<feature type="domain" description="Methyl-accepting transducer" evidence="6">
    <location>
        <begin position="396"/>
        <end position="632"/>
    </location>
</feature>
<dbReference type="CDD" id="cd06225">
    <property type="entry name" value="HAMP"/>
    <property type="match status" value="1"/>
</dbReference>
<dbReference type="AlphaFoldDB" id="A0A0U9HGU6"/>
<dbReference type="GO" id="GO:0007165">
    <property type="term" value="P:signal transduction"/>
    <property type="evidence" value="ECO:0007669"/>
    <property type="project" value="UniProtKB-KW"/>
</dbReference>
<dbReference type="Pfam" id="PF22673">
    <property type="entry name" value="MCP-like_PDC_1"/>
    <property type="match status" value="1"/>
</dbReference>
<keyword evidence="5" id="KW-1133">Transmembrane helix</keyword>
<keyword evidence="5" id="KW-0472">Membrane</keyword>
<dbReference type="Pfam" id="PF00015">
    <property type="entry name" value="MCPsignal"/>
    <property type="match status" value="1"/>
</dbReference>
<evidence type="ECO:0000259" key="7">
    <source>
        <dbReference type="PROSITE" id="PS50885"/>
    </source>
</evidence>
<dbReference type="SMART" id="SM00283">
    <property type="entry name" value="MA"/>
    <property type="match status" value="1"/>
</dbReference>
<evidence type="ECO:0000256" key="5">
    <source>
        <dbReference type="SAM" id="Phobius"/>
    </source>
</evidence>
<dbReference type="STRING" id="224999.GCA_001485475_01953"/>
<dbReference type="Gene3D" id="6.10.340.10">
    <property type="match status" value="1"/>
</dbReference>
<dbReference type="PROSITE" id="PS50885">
    <property type="entry name" value="HAMP"/>
    <property type="match status" value="1"/>
</dbReference>
<dbReference type="InterPro" id="IPR004089">
    <property type="entry name" value="MCPsignal_dom"/>
</dbReference>
<dbReference type="RefSeq" id="WP_059033560.1">
    <property type="nucleotide sequence ID" value="NZ_DF977003.1"/>
</dbReference>